<protein>
    <submittedName>
        <fullName evidence="1">Uncharacterized protein</fullName>
    </submittedName>
</protein>
<dbReference type="EMBL" id="CP034248">
    <property type="protein sequence ID" value="AZK47849.1"/>
    <property type="molecule type" value="Genomic_DNA"/>
</dbReference>
<reference evidence="1 2" key="1">
    <citation type="submission" date="2018-11" db="EMBL/GenBank/DDBJ databases">
        <title>Genome sequencing of Paenibacillus lentus DSM25539(T).</title>
        <authorList>
            <person name="Kook J.-K."/>
            <person name="Park S.-N."/>
            <person name="Lim Y.K."/>
        </authorList>
    </citation>
    <scope>NUCLEOTIDE SEQUENCE [LARGE SCALE GENOMIC DNA]</scope>
    <source>
        <strain evidence="1 2">DSM 25539</strain>
    </source>
</reference>
<name>A0A3Q8SD06_9BACL</name>
<proteinExistence type="predicted"/>
<sequence length="146" mass="17431">MGLQVESFKRGNRHRSTASYINYEWEEWLQENRVELNAMTTPQFIHWLESKMEEYGHKKVIPNDAVLQRKLQDEAKEILRQRLVQKLLVEAGFEQQFEVAIDELSEAVNEHSELRIEVEQALIERQDRHWTDPVQNRAEDIVKRSC</sequence>
<organism evidence="1 2">
    <name type="scientific">Paenibacillus lentus</name>
    <dbReference type="NCBI Taxonomy" id="1338368"/>
    <lineage>
        <taxon>Bacteria</taxon>
        <taxon>Bacillati</taxon>
        <taxon>Bacillota</taxon>
        <taxon>Bacilli</taxon>
        <taxon>Bacillales</taxon>
        <taxon>Paenibacillaceae</taxon>
        <taxon>Paenibacillus</taxon>
    </lineage>
</organism>
<keyword evidence="2" id="KW-1185">Reference proteome</keyword>
<dbReference type="KEGG" id="plen:EIM92_18150"/>
<evidence type="ECO:0000313" key="2">
    <source>
        <dbReference type="Proteomes" id="UP000273145"/>
    </source>
</evidence>
<dbReference type="AlphaFoldDB" id="A0A3Q8SD06"/>
<dbReference type="Proteomes" id="UP000273145">
    <property type="component" value="Chromosome"/>
</dbReference>
<dbReference type="OrthoDB" id="8318389at2"/>
<accession>A0A3Q8SD06</accession>
<gene>
    <name evidence="1" type="ORF">EIM92_18150</name>
</gene>
<evidence type="ECO:0000313" key="1">
    <source>
        <dbReference type="EMBL" id="AZK47849.1"/>
    </source>
</evidence>
<dbReference type="RefSeq" id="WP_125084020.1">
    <property type="nucleotide sequence ID" value="NZ_CP034248.1"/>
</dbReference>